<proteinExistence type="predicted"/>
<dbReference type="EMBL" id="KL142418">
    <property type="protein sequence ID" value="KDR67013.1"/>
    <property type="molecule type" value="Genomic_DNA"/>
</dbReference>
<evidence type="ECO:0000313" key="3">
    <source>
        <dbReference type="Proteomes" id="UP000027222"/>
    </source>
</evidence>
<dbReference type="OrthoDB" id="3116710at2759"/>
<gene>
    <name evidence="2" type="ORF">GALMADRAFT_258680</name>
</gene>
<evidence type="ECO:0000313" key="2">
    <source>
        <dbReference type="EMBL" id="KDR67013.1"/>
    </source>
</evidence>
<dbReference type="Proteomes" id="UP000027222">
    <property type="component" value="Unassembled WGS sequence"/>
</dbReference>
<protein>
    <submittedName>
        <fullName evidence="2">Uncharacterized protein</fullName>
    </submittedName>
</protein>
<evidence type="ECO:0000256" key="1">
    <source>
        <dbReference type="SAM" id="MobiDB-lite"/>
    </source>
</evidence>
<dbReference type="AlphaFoldDB" id="A0A067SJU8"/>
<reference evidence="3" key="1">
    <citation type="journal article" date="2014" name="Proc. Natl. Acad. Sci. U.S.A.">
        <title>Extensive sampling of basidiomycete genomes demonstrates inadequacy of the white-rot/brown-rot paradigm for wood decay fungi.</title>
        <authorList>
            <person name="Riley R."/>
            <person name="Salamov A.A."/>
            <person name="Brown D.W."/>
            <person name="Nagy L.G."/>
            <person name="Floudas D."/>
            <person name="Held B.W."/>
            <person name="Levasseur A."/>
            <person name="Lombard V."/>
            <person name="Morin E."/>
            <person name="Otillar R."/>
            <person name="Lindquist E.A."/>
            <person name="Sun H."/>
            <person name="LaButti K.M."/>
            <person name="Schmutz J."/>
            <person name="Jabbour D."/>
            <person name="Luo H."/>
            <person name="Baker S.E."/>
            <person name="Pisabarro A.G."/>
            <person name="Walton J.D."/>
            <person name="Blanchette R.A."/>
            <person name="Henrissat B."/>
            <person name="Martin F."/>
            <person name="Cullen D."/>
            <person name="Hibbett D.S."/>
            <person name="Grigoriev I.V."/>
        </authorList>
    </citation>
    <scope>NUCLEOTIDE SEQUENCE [LARGE SCALE GENOMIC DNA]</scope>
    <source>
        <strain evidence="3">CBS 339.88</strain>
    </source>
</reference>
<organism evidence="2 3">
    <name type="scientific">Galerina marginata (strain CBS 339.88)</name>
    <dbReference type="NCBI Taxonomy" id="685588"/>
    <lineage>
        <taxon>Eukaryota</taxon>
        <taxon>Fungi</taxon>
        <taxon>Dikarya</taxon>
        <taxon>Basidiomycota</taxon>
        <taxon>Agaricomycotina</taxon>
        <taxon>Agaricomycetes</taxon>
        <taxon>Agaricomycetidae</taxon>
        <taxon>Agaricales</taxon>
        <taxon>Agaricineae</taxon>
        <taxon>Strophariaceae</taxon>
        <taxon>Galerina</taxon>
    </lineage>
</organism>
<dbReference type="HOGENOM" id="CLU_2158597_0_0_1"/>
<feature type="region of interest" description="Disordered" evidence="1">
    <location>
        <begin position="70"/>
        <end position="111"/>
    </location>
</feature>
<accession>A0A067SJU8</accession>
<sequence length="111" mass="12592">MFDCKKEPKGYELCSEMNLLREAVSLYLKKGPATLNAPQEQLHEPSTLENRLMDLEPEGSINDVVNVSEQRVRAGKRRRNSEESLEVADSVASPPTPRPSRRLRIMDLLNT</sequence>
<name>A0A067SJU8_GALM3</name>
<keyword evidence="3" id="KW-1185">Reference proteome</keyword>